<protein>
    <recommendedName>
        <fullName evidence="5">SAM-dependent methyltransferase</fullName>
    </recommendedName>
</protein>
<dbReference type="PANTHER" id="PTHR12049:SF7">
    <property type="entry name" value="PROTEIN ARGININE METHYLTRANSFERASE NDUFAF7, MITOCHONDRIAL"/>
    <property type="match status" value="1"/>
</dbReference>
<dbReference type="RefSeq" id="WP_011937873.1">
    <property type="nucleotide sequence ID" value="NC_009483.1"/>
</dbReference>
<organism evidence="3 4">
    <name type="scientific">Geotalea uraniireducens (strain Rf4)</name>
    <name type="common">Geobacter uraniireducens</name>
    <dbReference type="NCBI Taxonomy" id="351605"/>
    <lineage>
        <taxon>Bacteria</taxon>
        <taxon>Pseudomonadati</taxon>
        <taxon>Thermodesulfobacteriota</taxon>
        <taxon>Desulfuromonadia</taxon>
        <taxon>Geobacterales</taxon>
        <taxon>Geobacteraceae</taxon>
        <taxon>Geotalea</taxon>
    </lineage>
</organism>
<accession>A5GB93</accession>
<dbReference type="Proteomes" id="UP000006695">
    <property type="component" value="Chromosome"/>
</dbReference>
<keyword evidence="1" id="KW-0489">Methyltransferase</keyword>
<dbReference type="InterPro" id="IPR029063">
    <property type="entry name" value="SAM-dependent_MTases_sf"/>
</dbReference>
<evidence type="ECO:0008006" key="5">
    <source>
        <dbReference type="Google" id="ProtNLM"/>
    </source>
</evidence>
<dbReference type="AlphaFoldDB" id="A5GB93"/>
<dbReference type="InterPro" id="IPR003788">
    <property type="entry name" value="NDUFAF7"/>
</dbReference>
<keyword evidence="4" id="KW-1185">Reference proteome</keyword>
<reference evidence="3 4" key="1">
    <citation type="submission" date="2007-05" db="EMBL/GenBank/DDBJ databases">
        <title>Complete sequence of Geobacter uraniireducens Rf4.</title>
        <authorList>
            <consortium name="US DOE Joint Genome Institute"/>
            <person name="Copeland A."/>
            <person name="Lucas S."/>
            <person name="Lapidus A."/>
            <person name="Barry K."/>
            <person name="Detter J.C."/>
            <person name="Glavina del Rio T."/>
            <person name="Hammon N."/>
            <person name="Israni S."/>
            <person name="Dalin E."/>
            <person name="Tice H."/>
            <person name="Pitluck S."/>
            <person name="Chertkov O."/>
            <person name="Brettin T."/>
            <person name="Bruce D."/>
            <person name="Han C."/>
            <person name="Schmutz J."/>
            <person name="Larimer F."/>
            <person name="Land M."/>
            <person name="Hauser L."/>
            <person name="Kyrpides N."/>
            <person name="Mikhailova N."/>
            <person name="Shelobolina E."/>
            <person name="Aklujkar M."/>
            <person name="Lovley D."/>
            <person name="Richardson P."/>
        </authorList>
    </citation>
    <scope>NUCLEOTIDE SEQUENCE [LARGE SCALE GENOMIC DNA]</scope>
    <source>
        <strain evidence="3 4">Rf4</strain>
    </source>
</reference>
<sequence>METDTMTPLKTILLDRILSKGRITFADFMAACLYEPGLGYYTSPGRKVGAEGDFYTSMNVHLVFGRLVAREICRMWESMGSPGRFDIIEAGAGAGQLAKDILDTIAGINLPFYDTLTYCLVEKEPTLKEAQKAKLADHLARLDWHTPEELAEGGSTFSGCLLSNELIDAMPVHLVEMTPAGLMEVYVTALDGEFGEMLDEPSTPELAAYLKRLGISLFAGQRAEISLAAIGWLEAAAKAVEKGFVLTIDYGYPADELYAPMRKNGTLLCYYQHTTEESPYIRVGLQDITSHVNFTALMERGEELGLHTVWFGEQYRFLLGAGLMEEMLALEKSGVSETELIKNRLALKKLMLPDGGMGDTFKVLIQAKGVDNPQLLCMRDWGKCF</sequence>
<dbReference type="Pfam" id="PF02636">
    <property type="entry name" value="Methyltransf_28"/>
    <property type="match status" value="1"/>
</dbReference>
<dbReference type="HOGENOM" id="CLU_024840_1_1_7"/>
<name>A5GB93_GEOUR</name>
<evidence type="ECO:0000313" key="4">
    <source>
        <dbReference type="Proteomes" id="UP000006695"/>
    </source>
</evidence>
<dbReference type="OrthoDB" id="9794208at2"/>
<dbReference type="EMBL" id="CP000698">
    <property type="protein sequence ID" value="ABQ25149.1"/>
    <property type="molecule type" value="Genomic_DNA"/>
</dbReference>
<dbReference type="GO" id="GO:0032259">
    <property type="term" value="P:methylation"/>
    <property type="evidence" value="ECO:0007669"/>
    <property type="project" value="UniProtKB-KW"/>
</dbReference>
<dbReference type="PANTHER" id="PTHR12049">
    <property type="entry name" value="PROTEIN ARGININE METHYLTRANSFERASE NDUFAF7, MITOCHONDRIAL"/>
    <property type="match status" value="1"/>
</dbReference>
<evidence type="ECO:0000256" key="2">
    <source>
        <dbReference type="ARBA" id="ARBA00022679"/>
    </source>
</evidence>
<evidence type="ECO:0000256" key="1">
    <source>
        <dbReference type="ARBA" id="ARBA00022603"/>
    </source>
</evidence>
<evidence type="ECO:0000313" key="3">
    <source>
        <dbReference type="EMBL" id="ABQ25149.1"/>
    </source>
</evidence>
<keyword evidence="2" id="KW-0808">Transferase</keyword>
<proteinExistence type="predicted"/>
<dbReference type="KEGG" id="gur:Gura_0943"/>
<dbReference type="SUPFAM" id="SSF53335">
    <property type="entry name" value="S-adenosyl-L-methionine-dependent methyltransferases"/>
    <property type="match status" value="1"/>
</dbReference>
<dbReference type="STRING" id="351605.Gura_0943"/>
<dbReference type="GO" id="GO:0035243">
    <property type="term" value="F:protein-arginine omega-N symmetric methyltransferase activity"/>
    <property type="evidence" value="ECO:0007669"/>
    <property type="project" value="TreeGrafter"/>
</dbReference>
<dbReference type="InterPro" id="IPR038375">
    <property type="entry name" value="NDUFAF7_sf"/>
</dbReference>
<dbReference type="Gene3D" id="3.40.50.12710">
    <property type="match status" value="1"/>
</dbReference>
<gene>
    <name evidence="3" type="ordered locus">Gura_0943</name>
</gene>